<evidence type="ECO:0000313" key="1">
    <source>
        <dbReference type="EMBL" id="KAF9580644.1"/>
    </source>
</evidence>
<sequence>MTRTSIVDVTEWLQGKHPGFLIKHFIADIEPTGLIRQSGKVGHRGAIKLLSFDELDNHLRIFDSLELNPKEYMRKGYVSAGSLQTDGFQEQVLCFKLEELRSVRYKKVPDDRLPHGITSMVGEVDYWMQEIRNVIQTEEDVAELWPGADPKDIKILALDAGPAYVVGAYAHLPQGPTAEAKDKVVLPDQPSTANTSMKAEADRAIHHSLAVSQKAVFQPVFKFRRWLEGEKSATSDYSRERNRFKRHKFEMKRAKQAEYLKIANRLLGIIGGSIDRHEDNTTPVLIII</sequence>
<protein>
    <submittedName>
        <fullName evidence="1">Uncharacterized protein</fullName>
    </submittedName>
</protein>
<comment type="caution">
    <text evidence="1">The sequence shown here is derived from an EMBL/GenBank/DDBJ whole genome shotgun (WGS) entry which is preliminary data.</text>
</comment>
<dbReference type="AlphaFoldDB" id="A0A9P6KCS2"/>
<gene>
    <name evidence="1" type="ORF">BGW38_002624</name>
</gene>
<dbReference type="Proteomes" id="UP000780801">
    <property type="component" value="Unassembled WGS sequence"/>
</dbReference>
<organism evidence="1 2">
    <name type="scientific">Lunasporangiospora selenospora</name>
    <dbReference type="NCBI Taxonomy" id="979761"/>
    <lineage>
        <taxon>Eukaryota</taxon>
        <taxon>Fungi</taxon>
        <taxon>Fungi incertae sedis</taxon>
        <taxon>Mucoromycota</taxon>
        <taxon>Mortierellomycotina</taxon>
        <taxon>Mortierellomycetes</taxon>
        <taxon>Mortierellales</taxon>
        <taxon>Mortierellaceae</taxon>
        <taxon>Lunasporangiospora</taxon>
    </lineage>
</organism>
<dbReference type="OrthoDB" id="2441991at2759"/>
<reference evidence="1" key="1">
    <citation type="journal article" date="2020" name="Fungal Divers.">
        <title>Resolving the Mortierellaceae phylogeny through synthesis of multi-gene phylogenetics and phylogenomics.</title>
        <authorList>
            <person name="Vandepol N."/>
            <person name="Liber J."/>
            <person name="Desiro A."/>
            <person name="Na H."/>
            <person name="Kennedy M."/>
            <person name="Barry K."/>
            <person name="Grigoriev I.V."/>
            <person name="Miller A.N."/>
            <person name="O'Donnell K."/>
            <person name="Stajich J.E."/>
            <person name="Bonito G."/>
        </authorList>
    </citation>
    <scope>NUCLEOTIDE SEQUENCE</scope>
    <source>
        <strain evidence="1">KOD1015</strain>
    </source>
</reference>
<keyword evidence="2" id="KW-1185">Reference proteome</keyword>
<dbReference type="EMBL" id="JAABOA010001934">
    <property type="protein sequence ID" value="KAF9580644.1"/>
    <property type="molecule type" value="Genomic_DNA"/>
</dbReference>
<name>A0A9P6KCS2_9FUNG</name>
<accession>A0A9P6KCS2</accession>
<evidence type="ECO:0000313" key="2">
    <source>
        <dbReference type="Proteomes" id="UP000780801"/>
    </source>
</evidence>
<proteinExistence type="predicted"/>